<feature type="compositionally biased region" description="Polar residues" evidence="1">
    <location>
        <begin position="262"/>
        <end position="300"/>
    </location>
</feature>
<feature type="region of interest" description="Disordered" evidence="1">
    <location>
        <begin position="349"/>
        <end position="458"/>
    </location>
</feature>
<accession>A0A5C5WAY3</accession>
<dbReference type="EMBL" id="SJPI01000004">
    <property type="protein sequence ID" value="TWT48076.1"/>
    <property type="molecule type" value="Genomic_DNA"/>
</dbReference>
<dbReference type="RefSeq" id="WP_207310478.1">
    <property type="nucleotide sequence ID" value="NZ_SJPI01000004.1"/>
</dbReference>
<evidence type="ECO:0000313" key="2">
    <source>
        <dbReference type="EMBL" id="TWT48076.1"/>
    </source>
</evidence>
<reference evidence="2 3" key="1">
    <citation type="submission" date="2019-02" db="EMBL/GenBank/DDBJ databases">
        <title>Deep-cultivation of Planctomycetes and their phenomic and genomic characterization uncovers novel biology.</title>
        <authorList>
            <person name="Wiegand S."/>
            <person name="Jogler M."/>
            <person name="Boedeker C."/>
            <person name="Pinto D."/>
            <person name="Vollmers J."/>
            <person name="Rivas-Marin E."/>
            <person name="Kohn T."/>
            <person name="Peeters S.H."/>
            <person name="Heuer A."/>
            <person name="Rast P."/>
            <person name="Oberbeckmann S."/>
            <person name="Bunk B."/>
            <person name="Jeske O."/>
            <person name="Meyerdierks A."/>
            <person name="Storesund J.E."/>
            <person name="Kallscheuer N."/>
            <person name="Luecker S."/>
            <person name="Lage O.M."/>
            <person name="Pohl T."/>
            <person name="Merkel B.J."/>
            <person name="Hornburger P."/>
            <person name="Mueller R.-W."/>
            <person name="Bruemmer F."/>
            <person name="Labrenz M."/>
            <person name="Spormann A.M."/>
            <person name="Op Den Camp H."/>
            <person name="Overmann J."/>
            <person name="Amann R."/>
            <person name="Jetten M.S.M."/>
            <person name="Mascher T."/>
            <person name="Medema M.H."/>
            <person name="Devos D.P."/>
            <person name="Kaster A.-K."/>
            <person name="Ovreas L."/>
            <person name="Rohde M."/>
            <person name="Galperin M.Y."/>
            <person name="Jogler C."/>
        </authorList>
    </citation>
    <scope>NUCLEOTIDE SEQUENCE [LARGE SCALE GENOMIC DNA]</scope>
    <source>
        <strain evidence="2 3">Pla22</strain>
    </source>
</reference>
<name>A0A5C5WAY3_9BACT</name>
<organism evidence="2 3">
    <name type="scientific">Rubripirellula amarantea</name>
    <dbReference type="NCBI Taxonomy" id="2527999"/>
    <lineage>
        <taxon>Bacteria</taxon>
        <taxon>Pseudomonadati</taxon>
        <taxon>Planctomycetota</taxon>
        <taxon>Planctomycetia</taxon>
        <taxon>Pirellulales</taxon>
        <taxon>Pirellulaceae</taxon>
        <taxon>Rubripirellula</taxon>
    </lineage>
</organism>
<feature type="compositionally biased region" description="Polar residues" evidence="1">
    <location>
        <begin position="383"/>
        <end position="411"/>
    </location>
</feature>
<evidence type="ECO:0000256" key="1">
    <source>
        <dbReference type="SAM" id="MobiDB-lite"/>
    </source>
</evidence>
<comment type="caution">
    <text evidence="2">The sequence shown here is derived from an EMBL/GenBank/DDBJ whole genome shotgun (WGS) entry which is preliminary data.</text>
</comment>
<feature type="region of interest" description="Disordered" evidence="1">
    <location>
        <begin position="259"/>
        <end position="308"/>
    </location>
</feature>
<dbReference type="AlphaFoldDB" id="A0A5C5WAY3"/>
<gene>
    <name evidence="2" type="ORF">Pla22_50760</name>
</gene>
<keyword evidence="3" id="KW-1185">Reference proteome</keyword>
<protein>
    <recommendedName>
        <fullName evidence="4">Peptidase MA-like domain-containing protein</fullName>
    </recommendedName>
</protein>
<proteinExistence type="predicted"/>
<sequence>MDARTSVCLRGIPAAGLLFLLALVGTTAEAAGFRTQNFIIQAPTPALARSVGEAAENYRDQLAEYWLGQRLPPWPTPCPVRVVSGPNLAAQGVTTYNRSPVRDFQMEVVGTPERILDSVLPHEVTHTVLATHFGRPLPRWADEGICTTVEHESERSKHEAKLREFLGSRRGIAMNRLFLLTEYPSDVLPMYAQGYSVCRFLIEQQDAQTFITFLQDYMQNPSWTANIKKHYGYDSLAQLQEYWLAWVAEGSGPVAKFAKLQPRTSNPGSRSSNPNLAPSSPQSAIALASGQSPPFQQQPDRLNAPTVPRDIASQDSQATALASLSDGGWYKRQQQIHQTGAAVPVAANQPNAGAGLASNAISRPPENRQGPDNRQGVNDPRANGQQSRVATSGNQDDWQSQAIVRQRNQQPIAPMMPPSVRNSGRYSSAQPQPEMGMSRGGSDLNSAANWADGTARYR</sequence>
<evidence type="ECO:0008006" key="4">
    <source>
        <dbReference type="Google" id="ProtNLM"/>
    </source>
</evidence>
<feature type="compositionally biased region" description="Polar residues" evidence="1">
    <location>
        <begin position="420"/>
        <end position="431"/>
    </location>
</feature>
<dbReference type="Proteomes" id="UP000316598">
    <property type="component" value="Unassembled WGS sequence"/>
</dbReference>
<evidence type="ECO:0000313" key="3">
    <source>
        <dbReference type="Proteomes" id="UP000316598"/>
    </source>
</evidence>